<dbReference type="InterPro" id="IPR000477">
    <property type="entry name" value="RT_dom"/>
</dbReference>
<comment type="caution">
    <text evidence="9">The sequence shown here is derived from an EMBL/GenBank/DDBJ whole genome shotgun (WGS) entry which is preliminary data.</text>
</comment>
<evidence type="ECO:0000313" key="10">
    <source>
        <dbReference type="Proteomes" id="UP001418222"/>
    </source>
</evidence>
<dbReference type="Gene3D" id="3.10.10.10">
    <property type="entry name" value="HIV Type 1 Reverse Transcriptase, subunit A, domain 1"/>
    <property type="match status" value="1"/>
</dbReference>
<dbReference type="GO" id="GO:0008233">
    <property type="term" value="F:peptidase activity"/>
    <property type="evidence" value="ECO:0007669"/>
    <property type="project" value="UniProtKB-KW"/>
</dbReference>
<proteinExistence type="predicted"/>
<evidence type="ECO:0000256" key="4">
    <source>
        <dbReference type="ARBA" id="ARBA00022722"/>
    </source>
</evidence>
<dbReference type="Pfam" id="PF00078">
    <property type="entry name" value="RVT_1"/>
    <property type="match status" value="1"/>
</dbReference>
<dbReference type="GO" id="GO:0006508">
    <property type="term" value="P:proteolysis"/>
    <property type="evidence" value="ECO:0007669"/>
    <property type="project" value="UniProtKB-KW"/>
</dbReference>
<dbReference type="EMBL" id="JBBWWQ010000013">
    <property type="protein sequence ID" value="KAK8933754.1"/>
    <property type="molecule type" value="Genomic_DNA"/>
</dbReference>
<organism evidence="9 10">
    <name type="scientific">Platanthera zijinensis</name>
    <dbReference type="NCBI Taxonomy" id="2320716"/>
    <lineage>
        <taxon>Eukaryota</taxon>
        <taxon>Viridiplantae</taxon>
        <taxon>Streptophyta</taxon>
        <taxon>Embryophyta</taxon>
        <taxon>Tracheophyta</taxon>
        <taxon>Spermatophyta</taxon>
        <taxon>Magnoliopsida</taxon>
        <taxon>Liliopsida</taxon>
        <taxon>Asparagales</taxon>
        <taxon>Orchidaceae</taxon>
        <taxon>Orchidoideae</taxon>
        <taxon>Orchideae</taxon>
        <taxon>Orchidinae</taxon>
        <taxon>Platanthera</taxon>
    </lineage>
</organism>
<dbReference type="FunFam" id="3.10.10.10:FF:000007">
    <property type="entry name" value="Retrovirus-related Pol polyprotein from transposon 17.6-like Protein"/>
    <property type="match status" value="1"/>
</dbReference>
<keyword evidence="3" id="KW-0548">Nucleotidyltransferase</keyword>
<keyword evidence="10" id="KW-1185">Reference proteome</keyword>
<evidence type="ECO:0000256" key="2">
    <source>
        <dbReference type="ARBA" id="ARBA00022679"/>
    </source>
</evidence>
<evidence type="ECO:0000256" key="6">
    <source>
        <dbReference type="ARBA" id="ARBA00022801"/>
    </source>
</evidence>
<dbReference type="InterPro" id="IPR053134">
    <property type="entry name" value="RNA-dir_DNA_polymerase"/>
</dbReference>
<keyword evidence="5" id="KW-0255">Endonuclease</keyword>
<sequence length="334" mass="38958">MSDTLLPTSVADQPTLPPHFTSLLKNYDHLFQEPSTLPPKRDIDHRINLEPGAHAPNLKPYRFPYYQKNEIERLIVEMLHKKQIRPSTSSFSSPVLLVKKKDGTWRFRVDYRALNKITIKDRFPIPTIDELLDELHQARYFTKLDLRSGYHQIRMAEEDIHKIAFRTHQGHYEFTVLPFGLSNAPSTFQALMNKIFQPFLRKFIVVFFDDILIYSASQKDHLLHLSQSLEVLKQNNLYIKHSKCSFLTTMIDFLGHQITQGQVGPTKSNLEAIQNFLEPKTQKDIRAFLGLTGYYRKFIKGYATIAYPLMDLLKQTLFLWTPTTQTAFELLKTN</sequence>
<keyword evidence="2" id="KW-0808">Transferase</keyword>
<keyword evidence="1" id="KW-0645">Protease</keyword>
<dbReference type="SUPFAM" id="SSF56672">
    <property type="entry name" value="DNA/RNA polymerases"/>
    <property type="match status" value="1"/>
</dbReference>
<gene>
    <name evidence="9" type="ORF">KSP39_PZI015878</name>
</gene>
<dbReference type="PROSITE" id="PS50878">
    <property type="entry name" value="RT_POL"/>
    <property type="match status" value="1"/>
</dbReference>
<dbReference type="GO" id="GO:0004519">
    <property type="term" value="F:endonuclease activity"/>
    <property type="evidence" value="ECO:0007669"/>
    <property type="project" value="UniProtKB-KW"/>
</dbReference>
<keyword evidence="6" id="KW-0378">Hydrolase</keyword>
<evidence type="ECO:0000313" key="9">
    <source>
        <dbReference type="EMBL" id="KAK8933754.1"/>
    </source>
</evidence>
<dbReference type="PANTHER" id="PTHR24559:SF450">
    <property type="entry name" value="RNA-DIRECTED DNA POLYMERASE HOMOLOG"/>
    <property type="match status" value="1"/>
</dbReference>
<dbReference type="CDD" id="cd01647">
    <property type="entry name" value="RT_LTR"/>
    <property type="match status" value="1"/>
</dbReference>
<dbReference type="Gene3D" id="3.30.70.270">
    <property type="match status" value="2"/>
</dbReference>
<reference evidence="9 10" key="1">
    <citation type="journal article" date="2022" name="Nat. Plants">
        <title>Genomes of leafy and leafless Platanthera orchids illuminate the evolution of mycoheterotrophy.</title>
        <authorList>
            <person name="Li M.H."/>
            <person name="Liu K.W."/>
            <person name="Li Z."/>
            <person name="Lu H.C."/>
            <person name="Ye Q.L."/>
            <person name="Zhang D."/>
            <person name="Wang J.Y."/>
            <person name="Li Y.F."/>
            <person name="Zhong Z.M."/>
            <person name="Liu X."/>
            <person name="Yu X."/>
            <person name="Liu D.K."/>
            <person name="Tu X.D."/>
            <person name="Liu B."/>
            <person name="Hao Y."/>
            <person name="Liao X.Y."/>
            <person name="Jiang Y.T."/>
            <person name="Sun W.H."/>
            <person name="Chen J."/>
            <person name="Chen Y.Q."/>
            <person name="Ai Y."/>
            <person name="Zhai J.W."/>
            <person name="Wu S.S."/>
            <person name="Zhou Z."/>
            <person name="Hsiao Y.Y."/>
            <person name="Wu W.L."/>
            <person name="Chen Y.Y."/>
            <person name="Lin Y.F."/>
            <person name="Hsu J.L."/>
            <person name="Li C.Y."/>
            <person name="Wang Z.W."/>
            <person name="Zhao X."/>
            <person name="Zhong W.Y."/>
            <person name="Ma X.K."/>
            <person name="Ma L."/>
            <person name="Huang J."/>
            <person name="Chen G.Z."/>
            <person name="Huang M.Z."/>
            <person name="Huang L."/>
            <person name="Peng D.H."/>
            <person name="Luo Y.B."/>
            <person name="Zou S.Q."/>
            <person name="Chen S.P."/>
            <person name="Lan S."/>
            <person name="Tsai W.C."/>
            <person name="Van de Peer Y."/>
            <person name="Liu Z.J."/>
        </authorList>
    </citation>
    <scope>NUCLEOTIDE SEQUENCE [LARGE SCALE GENOMIC DNA]</scope>
    <source>
        <strain evidence="9">Lor287</strain>
    </source>
</reference>
<dbReference type="AlphaFoldDB" id="A0AAP0G1S7"/>
<keyword evidence="7" id="KW-0695">RNA-directed DNA polymerase</keyword>
<protein>
    <recommendedName>
        <fullName evidence="8">Reverse transcriptase domain-containing protein</fullName>
    </recommendedName>
</protein>
<dbReference type="InterPro" id="IPR043502">
    <property type="entry name" value="DNA/RNA_pol_sf"/>
</dbReference>
<evidence type="ECO:0000256" key="3">
    <source>
        <dbReference type="ARBA" id="ARBA00022695"/>
    </source>
</evidence>
<evidence type="ECO:0000256" key="7">
    <source>
        <dbReference type="ARBA" id="ARBA00022918"/>
    </source>
</evidence>
<keyword evidence="4" id="KW-0540">Nuclease</keyword>
<evidence type="ECO:0000256" key="5">
    <source>
        <dbReference type="ARBA" id="ARBA00022759"/>
    </source>
</evidence>
<dbReference type="GO" id="GO:0003964">
    <property type="term" value="F:RNA-directed DNA polymerase activity"/>
    <property type="evidence" value="ECO:0007669"/>
    <property type="project" value="UniProtKB-KW"/>
</dbReference>
<dbReference type="Proteomes" id="UP001418222">
    <property type="component" value="Unassembled WGS sequence"/>
</dbReference>
<dbReference type="InterPro" id="IPR043128">
    <property type="entry name" value="Rev_trsase/Diguanyl_cyclase"/>
</dbReference>
<feature type="domain" description="Reverse transcriptase" evidence="8">
    <location>
        <begin position="79"/>
        <end position="258"/>
    </location>
</feature>
<name>A0AAP0G1S7_9ASPA</name>
<dbReference type="PANTHER" id="PTHR24559">
    <property type="entry name" value="TRANSPOSON TY3-I GAG-POL POLYPROTEIN"/>
    <property type="match status" value="1"/>
</dbReference>
<evidence type="ECO:0000256" key="1">
    <source>
        <dbReference type="ARBA" id="ARBA00022670"/>
    </source>
</evidence>
<accession>A0AAP0G1S7</accession>
<evidence type="ECO:0000259" key="8">
    <source>
        <dbReference type="PROSITE" id="PS50878"/>
    </source>
</evidence>